<comment type="caution">
    <text evidence="1">The sequence shown here is derived from an EMBL/GenBank/DDBJ whole genome shotgun (WGS) entry which is preliminary data.</text>
</comment>
<organism evidence="1 2">
    <name type="scientific">Seiridium unicorne</name>
    <dbReference type="NCBI Taxonomy" id="138068"/>
    <lineage>
        <taxon>Eukaryota</taxon>
        <taxon>Fungi</taxon>
        <taxon>Dikarya</taxon>
        <taxon>Ascomycota</taxon>
        <taxon>Pezizomycotina</taxon>
        <taxon>Sordariomycetes</taxon>
        <taxon>Xylariomycetidae</taxon>
        <taxon>Amphisphaeriales</taxon>
        <taxon>Sporocadaceae</taxon>
        <taxon>Seiridium</taxon>
    </lineage>
</organism>
<dbReference type="EMBL" id="JARVKF010000418">
    <property type="protein sequence ID" value="KAK9415309.1"/>
    <property type="molecule type" value="Genomic_DNA"/>
</dbReference>
<accession>A0ABR2UL06</accession>
<name>A0ABR2UL06_9PEZI</name>
<reference evidence="1 2" key="1">
    <citation type="journal article" date="2024" name="J. Plant Pathol.">
        <title>Sequence and assembly of the genome of Seiridium unicorne, isolate CBS 538.82, causal agent of cypress canker disease.</title>
        <authorList>
            <person name="Scali E."/>
            <person name="Rocca G.D."/>
            <person name="Danti R."/>
            <person name="Garbelotto M."/>
            <person name="Barberini S."/>
            <person name="Baroncelli R."/>
            <person name="Emiliani G."/>
        </authorList>
    </citation>
    <scope>NUCLEOTIDE SEQUENCE [LARGE SCALE GENOMIC DNA]</scope>
    <source>
        <strain evidence="1 2">BM-138-508</strain>
    </source>
</reference>
<evidence type="ECO:0000313" key="1">
    <source>
        <dbReference type="EMBL" id="KAK9415309.1"/>
    </source>
</evidence>
<evidence type="ECO:0000313" key="2">
    <source>
        <dbReference type="Proteomes" id="UP001408356"/>
    </source>
</evidence>
<proteinExistence type="predicted"/>
<gene>
    <name evidence="1" type="ORF">SUNI508_02157</name>
</gene>
<keyword evidence="2" id="KW-1185">Reference proteome</keyword>
<sequence length="328" mass="38556">MLTFVAYLAAQISDRGSLLDFAHEIRKAIVEKQRRKASSPPRKNPTVPRKRSTKYIHIGGTSSEESLPSFVRLSNRIPLEALFEAPQPCCALYDAEEISCIRHPHHRPHEYYVRQFKNSKDRLKRAYRVSLFVFQRRCRNEFLALHKERRKTLGLGDVAPEEDFPRFMPQTRRERKRFLGKLCLVHKLDFDRELRGCLTSETCFICRSDQLRKRQVVERNRIYEEYCDKVAGALHKVHVQMGWKLFEFDPPSENPGTEYSQDPTRNRLLLHVTDWSENQKGEIGNFQGQARRSAKRQARVKAKVWSRIQGDEHTQFSGRMLETIVEED</sequence>
<dbReference type="Proteomes" id="UP001408356">
    <property type="component" value="Unassembled WGS sequence"/>
</dbReference>
<protein>
    <submittedName>
        <fullName evidence="1">Uncharacterized protein</fullName>
    </submittedName>
</protein>